<evidence type="ECO:0000313" key="9">
    <source>
        <dbReference type="Proteomes" id="UP000746751"/>
    </source>
</evidence>
<sequence>MGEQGAAAAEAVALEVGLPDAAARARAQACGRKPMAEVTLTLGSGDERQIVVPVRVGRVLDEAGIAFPCSVDDAFDAIHALEGRVCFAMIIEILSRRDHAVDELRRKLLLYGFRTEEIEPAIARAQSHRFVDDSRFAGYFIEERLRRGWGRRRIEAELVRKGVDLEAVPGYPERYFSEEDDLARARAALERKTVPSERAFEKLVRFLVSRGFSYGIASDAVRDRLADS</sequence>
<dbReference type="Gene3D" id="1.10.10.10">
    <property type="entry name" value="Winged helix-like DNA-binding domain superfamily/Winged helix DNA-binding domain"/>
    <property type="match status" value="2"/>
</dbReference>
<evidence type="ECO:0000259" key="6">
    <source>
        <dbReference type="Pfam" id="PF02631"/>
    </source>
</evidence>
<dbReference type="InterPro" id="IPR003783">
    <property type="entry name" value="Regulatory_RecX"/>
</dbReference>
<comment type="function">
    <text evidence="5">Modulates RecA activity.</text>
</comment>
<dbReference type="Pfam" id="PF21982">
    <property type="entry name" value="RecX_HTH1"/>
    <property type="match status" value="1"/>
</dbReference>
<dbReference type="EMBL" id="DYVF01000047">
    <property type="protein sequence ID" value="HJG31296.1"/>
    <property type="molecule type" value="Genomic_DNA"/>
</dbReference>
<comment type="caution">
    <text evidence="8">The sequence shown here is derived from an EMBL/GenBank/DDBJ whole genome shotgun (WGS) entry which is preliminary data.</text>
</comment>
<gene>
    <name evidence="5" type="primary">recX</name>
    <name evidence="8" type="ORF">K8U80_07865</name>
</gene>
<dbReference type="PANTHER" id="PTHR33602">
    <property type="entry name" value="REGULATORY PROTEIN RECX FAMILY PROTEIN"/>
    <property type="match status" value="1"/>
</dbReference>
<dbReference type="InterPro" id="IPR053926">
    <property type="entry name" value="RecX_HTH_1st"/>
</dbReference>
<accession>A0A921IQW6</accession>
<dbReference type="Proteomes" id="UP000746751">
    <property type="component" value="Unassembled WGS sequence"/>
</dbReference>
<dbReference type="PANTHER" id="PTHR33602:SF1">
    <property type="entry name" value="REGULATORY PROTEIN RECX FAMILY PROTEIN"/>
    <property type="match status" value="1"/>
</dbReference>
<evidence type="ECO:0000259" key="7">
    <source>
        <dbReference type="Pfam" id="PF21982"/>
    </source>
</evidence>
<evidence type="ECO:0000256" key="4">
    <source>
        <dbReference type="ARBA" id="ARBA00022490"/>
    </source>
</evidence>
<dbReference type="InterPro" id="IPR053924">
    <property type="entry name" value="RecX_HTH_2nd"/>
</dbReference>
<dbReference type="GO" id="GO:0005737">
    <property type="term" value="C:cytoplasm"/>
    <property type="evidence" value="ECO:0007669"/>
    <property type="project" value="UniProtKB-SubCell"/>
</dbReference>
<feature type="domain" description="RecX first three-helical" evidence="7">
    <location>
        <begin position="90"/>
        <end position="124"/>
    </location>
</feature>
<name>A0A921IQW6_9ACTN</name>
<evidence type="ECO:0000313" key="8">
    <source>
        <dbReference type="EMBL" id="HJG31296.1"/>
    </source>
</evidence>
<reference evidence="8" key="2">
    <citation type="submission" date="2021-09" db="EMBL/GenBank/DDBJ databases">
        <authorList>
            <person name="Gilroy R."/>
        </authorList>
    </citation>
    <scope>NUCLEOTIDE SEQUENCE</scope>
    <source>
        <strain evidence="8">ChiGjej2B2-7701</strain>
    </source>
</reference>
<dbReference type="AlphaFoldDB" id="A0A921IQW6"/>
<comment type="subcellular location">
    <subcellularLocation>
        <location evidence="1 5">Cytoplasm</location>
    </subcellularLocation>
</comment>
<dbReference type="InterPro" id="IPR036388">
    <property type="entry name" value="WH-like_DNA-bd_sf"/>
</dbReference>
<evidence type="ECO:0000256" key="2">
    <source>
        <dbReference type="ARBA" id="ARBA00009695"/>
    </source>
</evidence>
<dbReference type="GO" id="GO:0006282">
    <property type="term" value="P:regulation of DNA repair"/>
    <property type="evidence" value="ECO:0007669"/>
    <property type="project" value="UniProtKB-UniRule"/>
</dbReference>
<evidence type="ECO:0000256" key="5">
    <source>
        <dbReference type="HAMAP-Rule" id="MF_01114"/>
    </source>
</evidence>
<feature type="domain" description="RecX second three-helical" evidence="6">
    <location>
        <begin position="132"/>
        <end position="166"/>
    </location>
</feature>
<dbReference type="HAMAP" id="MF_01114">
    <property type="entry name" value="RecX"/>
    <property type="match status" value="1"/>
</dbReference>
<evidence type="ECO:0000256" key="3">
    <source>
        <dbReference type="ARBA" id="ARBA00018111"/>
    </source>
</evidence>
<organism evidence="8 9">
    <name type="scientific">Collinsella ihumii</name>
    <dbReference type="NCBI Taxonomy" id="1720204"/>
    <lineage>
        <taxon>Bacteria</taxon>
        <taxon>Bacillati</taxon>
        <taxon>Actinomycetota</taxon>
        <taxon>Coriobacteriia</taxon>
        <taxon>Coriobacteriales</taxon>
        <taxon>Coriobacteriaceae</taxon>
        <taxon>Collinsella</taxon>
    </lineage>
</organism>
<keyword evidence="4 5" id="KW-0963">Cytoplasm</keyword>
<reference evidence="8" key="1">
    <citation type="journal article" date="2021" name="PeerJ">
        <title>Extensive microbial diversity within the chicken gut microbiome revealed by metagenomics and culture.</title>
        <authorList>
            <person name="Gilroy R."/>
            <person name="Ravi A."/>
            <person name="Getino M."/>
            <person name="Pursley I."/>
            <person name="Horton D.L."/>
            <person name="Alikhan N.F."/>
            <person name="Baker D."/>
            <person name="Gharbi K."/>
            <person name="Hall N."/>
            <person name="Watson M."/>
            <person name="Adriaenssens E.M."/>
            <person name="Foster-Nyarko E."/>
            <person name="Jarju S."/>
            <person name="Secka A."/>
            <person name="Antonio M."/>
            <person name="Oren A."/>
            <person name="Chaudhuri R.R."/>
            <person name="La Ragione R."/>
            <person name="Hildebrand F."/>
            <person name="Pallen M.J."/>
        </authorList>
    </citation>
    <scope>NUCLEOTIDE SEQUENCE</scope>
    <source>
        <strain evidence="8">ChiGjej2B2-7701</strain>
    </source>
</reference>
<comment type="similarity">
    <text evidence="2 5">Belongs to the RecX family.</text>
</comment>
<evidence type="ECO:0000256" key="1">
    <source>
        <dbReference type="ARBA" id="ARBA00004496"/>
    </source>
</evidence>
<dbReference type="Pfam" id="PF02631">
    <property type="entry name" value="RecX_HTH2"/>
    <property type="match status" value="1"/>
</dbReference>
<proteinExistence type="inferred from homology"/>
<protein>
    <recommendedName>
        <fullName evidence="3 5">Regulatory protein RecX</fullName>
    </recommendedName>
</protein>